<proteinExistence type="predicted"/>
<comment type="caution">
    <text evidence="1">The sequence shown here is derived from an EMBL/GenBank/DDBJ whole genome shotgun (WGS) entry which is preliminary data.</text>
</comment>
<dbReference type="EMBL" id="PFFQ01000053">
    <property type="protein sequence ID" value="PIW15319.1"/>
    <property type="molecule type" value="Genomic_DNA"/>
</dbReference>
<protein>
    <submittedName>
        <fullName evidence="1">Uncharacterized protein</fullName>
    </submittedName>
</protein>
<name>A0A2M7G0W3_9BACT</name>
<dbReference type="Proteomes" id="UP000231019">
    <property type="component" value="Unassembled WGS sequence"/>
</dbReference>
<organism evidence="1 2">
    <name type="scientific">bacterium (Candidatus Blackallbacteria) CG17_big_fil_post_rev_8_21_14_2_50_48_46</name>
    <dbReference type="NCBI Taxonomy" id="2014261"/>
    <lineage>
        <taxon>Bacteria</taxon>
        <taxon>Candidatus Blackallbacteria</taxon>
    </lineage>
</organism>
<sequence length="96" mass="10838">MHILGIEIERSNPDYSFCGTLRFCDRNDRFGSLLWTMECEGQTRIDVAFVNGDLEDWSEVAQSHAHYLSDNIILAIARRQPLPVLSGSPVDLPMVS</sequence>
<evidence type="ECO:0000313" key="2">
    <source>
        <dbReference type="Proteomes" id="UP000231019"/>
    </source>
</evidence>
<evidence type="ECO:0000313" key="1">
    <source>
        <dbReference type="EMBL" id="PIW15319.1"/>
    </source>
</evidence>
<dbReference type="AlphaFoldDB" id="A0A2M7G0W3"/>
<gene>
    <name evidence="1" type="ORF">COW36_18055</name>
</gene>
<accession>A0A2M7G0W3</accession>
<reference evidence="1 2" key="1">
    <citation type="submission" date="2017-09" db="EMBL/GenBank/DDBJ databases">
        <title>Depth-based differentiation of microbial function through sediment-hosted aquifers and enrichment of novel symbionts in the deep terrestrial subsurface.</title>
        <authorList>
            <person name="Probst A.J."/>
            <person name="Ladd B."/>
            <person name="Jarett J.K."/>
            <person name="Geller-Mcgrath D.E."/>
            <person name="Sieber C.M."/>
            <person name="Emerson J.B."/>
            <person name="Anantharaman K."/>
            <person name="Thomas B.C."/>
            <person name="Malmstrom R."/>
            <person name="Stieglmeier M."/>
            <person name="Klingl A."/>
            <person name="Woyke T."/>
            <person name="Ryan C.M."/>
            <person name="Banfield J.F."/>
        </authorList>
    </citation>
    <scope>NUCLEOTIDE SEQUENCE [LARGE SCALE GENOMIC DNA]</scope>
    <source>
        <strain evidence="1">CG17_big_fil_post_rev_8_21_14_2_50_48_46</strain>
    </source>
</reference>